<keyword evidence="10" id="KW-0732">Signal</keyword>
<keyword evidence="4" id="KW-0788">Thiol protease</keyword>
<keyword evidence="13" id="KW-1185">Reference proteome</keyword>
<dbReference type="InterPro" id="IPR025661">
    <property type="entry name" value="Pept_asp_AS"/>
</dbReference>
<feature type="chain" id="PRO_5027871402" description="cathepsin L" evidence="10">
    <location>
        <begin position="19"/>
        <end position="338"/>
    </location>
</feature>
<feature type="domain" description="Cathepsin propeptide inhibitor" evidence="12">
    <location>
        <begin position="29"/>
        <end position="89"/>
    </location>
</feature>
<evidence type="ECO:0000256" key="2">
    <source>
        <dbReference type="ARBA" id="ARBA00022670"/>
    </source>
</evidence>
<evidence type="ECO:0000256" key="3">
    <source>
        <dbReference type="ARBA" id="ARBA00022801"/>
    </source>
</evidence>
<evidence type="ECO:0000256" key="6">
    <source>
        <dbReference type="ARBA" id="ARBA00023157"/>
    </source>
</evidence>
<dbReference type="InterPro" id="IPR025660">
    <property type="entry name" value="Pept_his_AS"/>
</dbReference>
<feature type="domain" description="Peptidase C1A papain C-terminal" evidence="11">
    <location>
        <begin position="122"/>
        <end position="337"/>
    </location>
</feature>
<dbReference type="Gene3D" id="3.90.70.10">
    <property type="entry name" value="Cysteine proteinases"/>
    <property type="match status" value="1"/>
</dbReference>
<keyword evidence="3" id="KW-0378">Hydrolase</keyword>
<dbReference type="InterPro" id="IPR000668">
    <property type="entry name" value="Peptidase_C1A_C"/>
</dbReference>
<evidence type="ECO:0000256" key="7">
    <source>
        <dbReference type="ARBA" id="ARBA00036319"/>
    </source>
</evidence>
<dbReference type="PANTHER" id="PTHR12411">
    <property type="entry name" value="CYSTEINE PROTEASE FAMILY C1-RELATED"/>
    <property type="match status" value="1"/>
</dbReference>
<dbReference type="InterPro" id="IPR013128">
    <property type="entry name" value="Peptidase_C1A"/>
</dbReference>
<dbReference type="PROSITE" id="PS00139">
    <property type="entry name" value="THIOL_PROTEASE_CYS"/>
    <property type="match status" value="1"/>
</dbReference>
<evidence type="ECO:0000256" key="10">
    <source>
        <dbReference type="SAM" id="SignalP"/>
    </source>
</evidence>
<keyword evidence="6" id="KW-1015">Disulfide bond</keyword>
<organism evidence="13 14">
    <name type="scientific">Drosophila kikkawai</name>
    <name type="common">Fruit fly</name>
    <dbReference type="NCBI Taxonomy" id="30033"/>
    <lineage>
        <taxon>Eukaryota</taxon>
        <taxon>Metazoa</taxon>
        <taxon>Ecdysozoa</taxon>
        <taxon>Arthropoda</taxon>
        <taxon>Hexapoda</taxon>
        <taxon>Insecta</taxon>
        <taxon>Pterygota</taxon>
        <taxon>Neoptera</taxon>
        <taxon>Endopterygota</taxon>
        <taxon>Diptera</taxon>
        <taxon>Brachycera</taxon>
        <taxon>Muscomorpha</taxon>
        <taxon>Ephydroidea</taxon>
        <taxon>Drosophilidae</taxon>
        <taxon>Drosophila</taxon>
        <taxon>Sophophora</taxon>
    </lineage>
</organism>
<evidence type="ECO:0000259" key="12">
    <source>
        <dbReference type="SMART" id="SM00848"/>
    </source>
</evidence>
<dbReference type="AlphaFoldDB" id="A0A6P4IS48"/>
<dbReference type="OrthoDB" id="10253408at2759"/>
<proteinExistence type="inferred from homology"/>
<dbReference type="SMART" id="SM00848">
    <property type="entry name" value="Inhibitor_I29"/>
    <property type="match status" value="1"/>
</dbReference>
<dbReference type="InterPro" id="IPR039417">
    <property type="entry name" value="Peptidase_C1A_papain-like"/>
</dbReference>
<dbReference type="InterPro" id="IPR013201">
    <property type="entry name" value="Prot_inhib_I29"/>
</dbReference>
<dbReference type="FunFam" id="3.90.70.10:FF:000006">
    <property type="entry name" value="Cathepsin S"/>
    <property type="match status" value="1"/>
</dbReference>
<comment type="catalytic activity">
    <reaction evidence="7">
        <text>Specificity close to that of papain. As compared to cathepsin B, cathepsin L exhibits higher activity toward protein substrates, but has little activity on Z-Arg-Arg-NHMec, and no peptidyl-dipeptidase activity.</text>
        <dbReference type="EC" id="3.4.22.15"/>
    </reaction>
</comment>
<reference evidence="13" key="1">
    <citation type="submission" date="2025-05" db="UniProtKB">
        <authorList>
            <consortium name="RefSeq"/>
        </authorList>
    </citation>
    <scope>NUCLEOTIDE SEQUENCE [LARGE SCALE GENOMIC DNA]</scope>
    <source>
        <strain evidence="13">14028-0561.14</strain>
    </source>
</reference>
<dbReference type="EC" id="3.4.22.15" evidence="8"/>
<sequence length="338" mass="37516">MSQSLILALLALLAASNAASVDQVLDQQWRDFTLEHRRIYQNAAEERFRLKVFSENRNAIIEHNQRFAAGKVSFKLAINEYADLTSEEFNELMNGFNFNFTQQVTDASWDDVTFFSPEFVSLPSSVDWRSKGAVTPVKNQKQCGSCWAFASTGTLEGLQFRKTGKLVALSEQNLVDCSTNWGNQGCQGGFMTNAFNYIRENGGIDTEVSYPYKGINDKCKYNKAAIGATVTGFRILPKGDENKLADAVANIGPISVAINASPRSFQFYSKGVYNEPACDSEKLNHGVTVVGYGREAGKDYWLVKNSWGTSWGDKGYIKMLRNGKNQCGISTIPVYPTL</sequence>
<dbReference type="GO" id="GO:0004197">
    <property type="term" value="F:cysteine-type endopeptidase activity"/>
    <property type="evidence" value="ECO:0007669"/>
    <property type="project" value="UniProtKB-EC"/>
</dbReference>
<comment type="subunit">
    <text evidence="9">Dimer of a heavy and a light chain linked by disulfide bonds.</text>
</comment>
<dbReference type="PROSITE" id="PS00640">
    <property type="entry name" value="THIOL_PROTEASE_ASN"/>
    <property type="match status" value="1"/>
</dbReference>
<dbReference type="PROSITE" id="PS00639">
    <property type="entry name" value="THIOL_PROTEASE_HIS"/>
    <property type="match status" value="1"/>
</dbReference>
<evidence type="ECO:0000256" key="8">
    <source>
        <dbReference type="ARBA" id="ARBA00038911"/>
    </source>
</evidence>
<dbReference type="GeneID" id="108080922"/>
<dbReference type="PRINTS" id="PR00705">
    <property type="entry name" value="PAPAIN"/>
</dbReference>
<name>A0A6P4IS48_DROKI</name>
<dbReference type="RefSeq" id="XP_017031315.1">
    <property type="nucleotide sequence ID" value="XM_017175826.2"/>
</dbReference>
<evidence type="ECO:0000256" key="1">
    <source>
        <dbReference type="ARBA" id="ARBA00008455"/>
    </source>
</evidence>
<dbReference type="SMART" id="SM00645">
    <property type="entry name" value="Pept_C1"/>
    <property type="match status" value="1"/>
</dbReference>
<evidence type="ECO:0000256" key="4">
    <source>
        <dbReference type="ARBA" id="ARBA00022807"/>
    </source>
</evidence>
<dbReference type="InterPro" id="IPR000169">
    <property type="entry name" value="Pept_cys_AS"/>
</dbReference>
<comment type="similarity">
    <text evidence="1">Belongs to the peptidase C1 family.</text>
</comment>
<evidence type="ECO:0000256" key="5">
    <source>
        <dbReference type="ARBA" id="ARBA00023145"/>
    </source>
</evidence>
<dbReference type="GO" id="GO:0006508">
    <property type="term" value="P:proteolysis"/>
    <property type="evidence" value="ECO:0007669"/>
    <property type="project" value="UniProtKB-KW"/>
</dbReference>
<accession>A0A6P4IS48</accession>
<protein>
    <recommendedName>
        <fullName evidence="8">cathepsin L</fullName>
        <ecNumber evidence="8">3.4.22.15</ecNumber>
    </recommendedName>
</protein>
<dbReference type="Pfam" id="PF00112">
    <property type="entry name" value="Peptidase_C1"/>
    <property type="match status" value="1"/>
</dbReference>
<gene>
    <name evidence="14" type="primary">LOC108080922</name>
</gene>
<reference evidence="14" key="2">
    <citation type="submission" date="2025-08" db="UniProtKB">
        <authorList>
            <consortium name="RefSeq"/>
        </authorList>
    </citation>
    <scope>IDENTIFICATION</scope>
    <source>
        <strain evidence="14">14028-0561.14</strain>
        <tissue evidence="14">Whole fly</tissue>
    </source>
</reference>
<dbReference type="InterPro" id="IPR038765">
    <property type="entry name" value="Papain-like_cys_pep_sf"/>
</dbReference>
<evidence type="ECO:0000313" key="13">
    <source>
        <dbReference type="Proteomes" id="UP001652661"/>
    </source>
</evidence>
<dbReference type="SUPFAM" id="SSF54001">
    <property type="entry name" value="Cysteine proteinases"/>
    <property type="match status" value="1"/>
</dbReference>
<evidence type="ECO:0000256" key="9">
    <source>
        <dbReference type="ARBA" id="ARBA00063237"/>
    </source>
</evidence>
<dbReference type="Proteomes" id="UP001652661">
    <property type="component" value="Chromosome 2L"/>
</dbReference>
<keyword evidence="5" id="KW-0865">Zymogen</keyword>
<dbReference type="CDD" id="cd02248">
    <property type="entry name" value="Peptidase_C1A"/>
    <property type="match status" value="1"/>
</dbReference>
<dbReference type="Pfam" id="PF08246">
    <property type="entry name" value="Inhibitor_I29"/>
    <property type="match status" value="1"/>
</dbReference>
<feature type="signal peptide" evidence="10">
    <location>
        <begin position="1"/>
        <end position="18"/>
    </location>
</feature>
<keyword evidence="2" id="KW-0645">Protease</keyword>
<dbReference type="OMA" id="QAFHYII"/>
<evidence type="ECO:0000313" key="14">
    <source>
        <dbReference type="RefSeq" id="XP_017031315.1"/>
    </source>
</evidence>
<evidence type="ECO:0000259" key="11">
    <source>
        <dbReference type="SMART" id="SM00645"/>
    </source>
</evidence>